<dbReference type="SUPFAM" id="SSF69118">
    <property type="entry name" value="AhpD-like"/>
    <property type="match status" value="1"/>
</dbReference>
<evidence type="ECO:0000313" key="2">
    <source>
        <dbReference type="EMBL" id="GEP59355.1"/>
    </source>
</evidence>
<dbReference type="RefSeq" id="WP_147154718.1">
    <property type="nucleotide sequence ID" value="NZ_BKAJ01000127.1"/>
</dbReference>
<dbReference type="NCBIfam" id="TIGR00778">
    <property type="entry name" value="ahpD_dom"/>
    <property type="match status" value="1"/>
</dbReference>
<dbReference type="OrthoDB" id="9801997at2"/>
<evidence type="ECO:0000259" key="1">
    <source>
        <dbReference type="Pfam" id="PF02627"/>
    </source>
</evidence>
<protein>
    <submittedName>
        <fullName evidence="2">Alkyl hydroperoxide reductase AhpD</fullName>
    </submittedName>
</protein>
<gene>
    <name evidence="2" type="ORF">RSO01_65210</name>
</gene>
<comment type="caution">
    <text evidence="2">The sequence shown here is derived from an EMBL/GenBank/DDBJ whole genome shotgun (WGS) entry which is preliminary data.</text>
</comment>
<sequence>MSNIRISYETFQKTAPGAQAALLAMGKSTEESGLDKTIVELAKLRVSQINNCAFCLQIHLNVSRRLGLPQEKLDLVATWPEAGIFSDKECAALAWAETLTRLDGRSVPDEAYESVRRHFSENEVIALSVAVANINAWNRLGAAFRFAPPIPKKASESKAA</sequence>
<reference evidence="2 3" key="1">
    <citation type="submission" date="2019-07" db="EMBL/GenBank/DDBJ databases">
        <title>Whole genome shotgun sequence of Reyranella soli NBRC 108950.</title>
        <authorList>
            <person name="Hosoyama A."/>
            <person name="Uohara A."/>
            <person name="Ohji S."/>
            <person name="Ichikawa N."/>
        </authorList>
    </citation>
    <scope>NUCLEOTIDE SEQUENCE [LARGE SCALE GENOMIC DNA]</scope>
    <source>
        <strain evidence="2 3">NBRC 108950</strain>
    </source>
</reference>
<dbReference type="EMBL" id="BKAJ01000127">
    <property type="protein sequence ID" value="GEP59355.1"/>
    <property type="molecule type" value="Genomic_DNA"/>
</dbReference>
<dbReference type="PANTHER" id="PTHR34846:SF7">
    <property type="entry name" value="BLL7811 PROTEIN"/>
    <property type="match status" value="1"/>
</dbReference>
<keyword evidence="3" id="KW-1185">Reference proteome</keyword>
<dbReference type="Pfam" id="PF02627">
    <property type="entry name" value="CMD"/>
    <property type="match status" value="1"/>
</dbReference>
<organism evidence="2 3">
    <name type="scientific">Reyranella soli</name>
    <dbReference type="NCBI Taxonomy" id="1230389"/>
    <lineage>
        <taxon>Bacteria</taxon>
        <taxon>Pseudomonadati</taxon>
        <taxon>Pseudomonadota</taxon>
        <taxon>Alphaproteobacteria</taxon>
        <taxon>Hyphomicrobiales</taxon>
        <taxon>Reyranellaceae</taxon>
        <taxon>Reyranella</taxon>
    </lineage>
</organism>
<dbReference type="Gene3D" id="1.20.1290.10">
    <property type="entry name" value="AhpD-like"/>
    <property type="match status" value="1"/>
</dbReference>
<dbReference type="GO" id="GO:0051920">
    <property type="term" value="F:peroxiredoxin activity"/>
    <property type="evidence" value="ECO:0007669"/>
    <property type="project" value="InterPro"/>
</dbReference>
<feature type="domain" description="Carboxymuconolactone decarboxylase-like" evidence="1">
    <location>
        <begin position="16"/>
        <end position="97"/>
    </location>
</feature>
<name>A0A512NK95_9HYPH</name>
<dbReference type="InterPro" id="IPR003779">
    <property type="entry name" value="CMD-like"/>
</dbReference>
<accession>A0A512NK95</accession>
<dbReference type="AlphaFoldDB" id="A0A512NK95"/>
<dbReference type="InterPro" id="IPR029032">
    <property type="entry name" value="AhpD-like"/>
</dbReference>
<proteinExistence type="predicted"/>
<dbReference type="InterPro" id="IPR004675">
    <property type="entry name" value="AhpD_core"/>
</dbReference>
<evidence type="ECO:0000313" key="3">
    <source>
        <dbReference type="Proteomes" id="UP000321058"/>
    </source>
</evidence>
<dbReference type="PANTHER" id="PTHR34846">
    <property type="entry name" value="4-CARBOXYMUCONOLACTONE DECARBOXYLASE FAMILY PROTEIN (AFU_ORTHOLOGUE AFUA_6G11590)"/>
    <property type="match status" value="1"/>
</dbReference>
<dbReference type="Proteomes" id="UP000321058">
    <property type="component" value="Unassembled WGS sequence"/>
</dbReference>